<dbReference type="PANTHER" id="PTHR10233">
    <property type="entry name" value="TRANSLATION INITIATION FACTOR EIF-2B"/>
    <property type="match status" value="1"/>
</dbReference>
<organism evidence="11 12">
    <name type="scientific">Galendromus occidentalis</name>
    <name type="common">western predatory mite</name>
    <dbReference type="NCBI Taxonomy" id="34638"/>
    <lineage>
        <taxon>Eukaryota</taxon>
        <taxon>Metazoa</taxon>
        <taxon>Ecdysozoa</taxon>
        <taxon>Arthropoda</taxon>
        <taxon>Chelicerata</taxon>
        <taxon>Arachnida</taxon>
        <taxon>Acari</taxon>
        <taxon>Parasitiformes</taxon>
        <taxon>Mesostigmata</taxon>
        <taxon>Gamasina</taxon>
        <taxon>Phytoseioidea</taxon>
        <taxon>Phytoseiidae</taxon>
        <taxon>Typhlodrominae</taxon>
        <taxon>Galendromus</taxon>
    </lineage>
</organism>
<feature type="region of interest" description="Disordered" evidence="10">
    <location>
        <begin position="1"/>
        <end position="119"/>
    </location>
</feature>
<evidence type="ECO:0000256" key="1">
    <source>
        <dbReference type="ARBA" id="ARBA00004514"/>
    </source>
</evidence>
<evidence type="ECO:0000256" key="8">
    <source>
        <dbReference type="ARBA" id="ARBA00046432"/>
    </source>
</evidence>
<evidence type="ECO:0000313" key="12">
    <source>
        <dbReference type="RefSeq" id="XP_003746013.1"/>
    </source>
</evidence>
<evidence type="ECO:0000256" key="3">
    <source>
        <dbReference type="ARBA" id="ARBA00022490"/>
    </source>
</evidence>
<keyword evidence="4 12" id="KW-0396">Initiation factor</keyword>
<evidence type="ECO:0000256" key="5">
    <source>
        <dbReference type="ARBA" id="ARBA00022917"/>
    </source>
</evidence>
<evidence type="ECO:0000256" key="6">
    <source>
        <dbReference type="ARBA" id="ARBA00044147"/>
    </source>
</evidence>
<keyword evidence="3" id="KW-0963">Cytoplasm</keyword>
<proteinExistence type="inferred from homology"/>
<dbReference type="RefSeq" id="XP_003746013.1">
    <property type="nucleotide sequence ID" value="XM_003745965.1"/>
</dbReference>
<feature type="region of interest" description="Disordered" evidence="10">
    <location>
        <begin position="146"/>
        <end position="166"/>
    </location>
</feature>
<comment type="subunit">
    <text evidence="8">Component of the translation initiation factor 2B (eIF2B) complex which is a heterodecamer of two sets of five different subunits: alpha, beta, gamma, delta and epsilon. Subunits alpha, beta and delta comprise a regulatory subcomplex and subunits epsilon and gamma comprise a catalytic subcomplex. Within the complex, the hexameric regulatory complex resides at the center, with the two heterodimeric catalytic subcomplexes bound on opposite sides.</text>
</comment>
<reference evidence="12" key="1">
    <citation type="submission" date="2025-08" db="UniProtKB">
        <authorList>
            <consortium name="RefSeq"/>
        </authorList>
    </citation>
    <scope>IDENTIFICATION</scope>
</reference>
<keyword evidence="11" id="KW-1185">Reference proteome</keyword>
<comment type="similarity">
    <text evidence="2 9">Belongs to the eIF-2B alpha/beta/delta subunits family.</text>
</comment>
<dbReference type="SUPFAM" id="SSF100950">
    <property type="entry name" value="NagB/RpiA/CoA transferase-like"/>
    <property type="match status" value="1"/>
</dbReference>
<evidence type="ECO:0000313" key="11">
    <source>
        <dbReference type="Proteomes" id="UP000694867"/>
    </source>
</evidence>
<evidence type="ECO:0000256" key="7">
    <source>
        <dbReference type="ARBA" id="ARBA00044356"/>
    </source>
</evidence>
<dbReference type="GO" id="GO:0005829">
    <property type="term" value="C:cytosol"/>
    <property type="evidence" value="ECO:0007669"/>
    <property type="project" value="UniProtKB-SubCell"/>
</dbReference>
<dbReference type="InterPro" id="IPR037171">
    <property type="entry name" value="NagB/RpiA_transferase-like"/>
</dbReference>
<evidence type="ECO:0000256" key="2">
    <source>
        <dbReference type="ARBA" id="ARBA00007251"/>
    </source>
</evidence>
<dbReference type="PANTHER" id="PTHR10233:SF14">
    <property type="entry name" value="TRANSLATION INITIATION FACTOR EIF-2B SUBUNIT DELTA"/>
    <property type="match status" value="1"/>
</dbReference>
<keyword evidence="5" id="KW-0648">Protein biosynthesis</keyword>
<protein>
    <recommendedName>
        <fullName evidence="6">Translation initiation factor eIF2B subunit delta</fullName>
    </recommendedName>
    <alternativeName>
        <fullName evidence="7">eIF2B GDP-GTP exchange factor subunit delta</fullName>
    </alternativeName>
</protein>
<comment type="subcellular location">
    <subcellularLocation>
        <location evidence="1">Cytoplasm</location>
        <location evidence="1">Cytosol</location>
    </subcellularLocation>
</comment>
<gene>
    <name evidence="12" type="primary">LOC100897604</name>
</gene>
<evidence type="ECO:0000256" key="4">
    <source>
        <dbReference type="ARBA" id="ARBA00022540"/>
    </source>
</evidence>
<dbReference type="GeneID" id="100897604"/>
<feature type="compositionally biased region" description="Basic and acidic residues" evidence="10">
    <location>
        <begin position="17"/>
        <end position="93"/>
    </location>
</feature>
<dbReference type="Gene3D" id="3.40.50.10470">
    <property type="entry name" value="Translation initiation factor eif-2b, domain 2"/>
    <property type="match status" value="1"/>
</dbReference>
<evidence type="ECO:0000256" key="10">
    <source>
        <dbReference type="SAM" id="MobiDB-lite"/>
    </source>
</evidence>
<dbReference type="AlphaFoldDB" id="A0AAJ6QW74"/>
<dbReference type="InterPro" id="IPR042529">
    <property type="entry name" value="IF_2B-like_C"/>
</dbReference>
<dbReference type="Pfam" id="PF01008">
    <property type="entry name" value="IF-2B"/>
    <property type="match status" value="1"/>
</dbReference>
<feature type="compositionally biased region" description="Basic and acidic residues" evidence="10">
    <location>
        <begin position="104"/>
        <end position="119"/>
    </location>
</feature>
<dbReference type="Proteomes" id="UP000694867">
    <property type="component" value="Unplaced"/>
</dbReference>
<feature type="compositionally biased region" description="Basic and acidic residues" evidence="10">
    <location>
        <begin position="150"/>
        <end position="165"/>
    </location>
</feature>
<accession>A0AAJ6QW74</accession>
<sequence>MSKEKADKSAPVVNGMKPEDAEKARLKAERKAAFEAKRAAEQAADKDGAGKENKKELTKAERRAIQEAQRAKKAQEKKGPADSKDVKAEEKPAAKSGSTSDSPSKPEESPLGKKKDMPTKKVSFADMKFAANPFVNMHKRRDNIGNLFRSVDRRKKDDGGGEKRPSVHPAILQLGFQIADGAVSGANDRCVYMLEALKKLAQDFGSTESPELHDARELSQEFFSKMDFNVAFLKECRPLSVSMTNALRHIKLSMSEDESMKNASQLASTIIDNIDGFLQNEITLARRAIVEIAKSKIHDGDVVLTYARSSVVLDILTTCHDEGKRFSVVVVDSRPALKGRETLKTLCQKGIHCKYVFIHSVSYIMKEVTKVLLSADTLLANGYVASRVGSSQISMIAHKMNVPVLVCCETYKFSDKVLADCFAGNELGSQREFLQNLSEKRKQLLCTTLSSTVSLVDLTYDITPPDFVTMVVTERGTLPCTSVPVVLRVRQNII</sequence>
<dbReference type="CTD" id="37706"/>
<dbReference type="GO" id="GO:0003743">
    <property type="term" value="F:translation initiation factor activity"/>
    <property type="evidence" value="ECO:0007669"/>
    <property type="project" value="UniProtKB-KW"/>
</dbReference>
<evidence type="ECO:0000256" key="9">
    <source>
        <dbReference type="RuleBase" id="RU003814"/>
    </source>
</evidence>
<name>A0AAJ6QW74_9ACAR</name>
<dbReference type="InterPro" id="IPR000649">
    <property type="entry name" value="IF-2B-related"/>
</dbReference>
<dbReference type="KEGG" id="goe:100897604"/>